<proteinExistence type="predicted"/>
<dbReference type="InParanoid" id="K1QBD1"/>
<sequence>MPRPKWKKTIRDYSEDQNLNIKYYHCFIHKLRTLQKNLRSIRLKTRLAAGQDREAFIQRLATCIRARIRYKLKFIYLLCPSSLLHYLPYGKHLDMDFADMDAIQSVICKHFRDDGLRKVCKLATTNRCENLHQRVFTYAPKNTTWARNFTAMCHSAVHSSSHGTGKSMVILAGKWRLKWKKTKEPFYRNMLQKDQLASYHRLASSDDVDYPEDCEDLNDPDYIVETEDESDSESSILDDESSSNLMNDVEVESCMGDVDYPQLQPDDHSCPELQAGPDDVDSPKPEDCEALDERDLDCDNPPCKRKLDEKDCLFDKKFPNVFIKGLKKDNAKSKHNRVYDCVHACLYCHELFTNIQSHLERRHVNHTKVKAIKELKDQKMKETNQEKIDKLEKRLNSEMKLLRNLGDHHHNMKVLRHKEGELLLPRRRLVTFNFEEYGPCPKCKEWMVLNSSISNHQKTCPVKSTDYHKGSTIIQIGILTGKVKTTGSKRIEKEVLPSMKRDKFAEICMNDPLILALGDPDDHSCPQGLASSDDVDYPEDCEDLNDPDYIVETEDESDSESSILDDESSSNLMNDVEVESCMGVVDYPQLQPDDHSCPELQAGPDDVDSPKPEDCEALDERDLDCDNPPCKRKLDEKDCLFDKKFPNVFIKELKKDNAKSKHNRVYDCVHACLYCHELFTNIQSHLERRHVNHTKVKAIKELKDQKMKETNQEKIDKLEKRLNSEMKLLRNLGDHHHNRRIQYHPIISVIIRKHVQ</sequence>
<evidence type="ECO:0000313" key="1">
    <source>
        <dbReference type="EMBL" id="EKC31258.1"/>
    </source>
</evidence>
<name>K1QBD1_MAGGI</name>
<dbReference type="AlphaFoldDB" id="K1QBD1"/>
<reference evidence="1" key="1">
    <citation type="journal article" date="2012" name="Nature">
        <title>The oyster genome reveals stress adaptation and complexity of shell formation.</title>
        <authorList>
            <person name="Zhang G."/>
            <person name="Fang X."/>
            <person name="Guo X."/>
            <person name="Li L."/>
            <person name="Luo R."/>
            <person name="Xu F."/>
            <person name="Yang P."/>
            <person name="Zhang L."/>
            <person name="Wang X."/>
            <person name="Qi H."/>
            <person name="Xiong Z."/>
            <person name="Que H."/>
            <person name="Xie Y."/>
            <person name="Holland P.W."/>
            <person name="Paps J."/>
            <person name="Zhu Y."/>
            <person name="Wu F."/>
            <person name="Chen Y."/>
            <person name="Wang J."/>
            <person name="Peng C."/>
            <person name="Meng J."/>
            <person name="Yang L."/>
            <person name="Liu J."/>
            <person name="Wen B."/>
            <person name="Zhang N."/>
            <person name="Huang Z."/>
            <person name="Zhu Q."/>
            <person name="Feng Y."/>
            <person name="Mount A."/>
            <person name="Hedgecock D."/>
            <person name="Xu Z."/>
            <person name="Liu Y."/>
            <person name="Domazet-Loso T."/>
            <person name="Du Y."/>
            <person name="Sun X."/>
            <person name="Zhang S."/>
            <person name="Liu B."/>
            <person name="Cheng P."/>
            <person name="Jiang X."/>
            <person name="Li J."/>
            <person name="Fan D."/>
            <person name="Wang W."/>
            <person name="Fu W."/>
            <person name="Wang T."/>
            <person name="Wang B."/>
            <person name="Zhang J."/>
            <person name="Peng Z."/>
            <person name="Li Y."/>
            <person name="Li N."/>
            <person name="Wang J."/>
            <person name="Chen M."/>
            <person name="He Y."/>
            <person name="Tan F."/>
            <person name="Song X."/>
            <person name="Zheng Q."/>
            <person name="Huang R."/>
            <person name="Yang H."/>
            <person name="Du X."/>
            <person name="Chen L."/>
            <person name="Yang M."/>
            <person name="Gaffney P.M."/>
            <person name="Wang S."/>
            <person name="Luo L."/>
            <person name="She Z."/>
            <person name="Ming Y."/>
            <person name="Huang W."/>
            <person name="Zhang S."/>
            <person name="Huang B."/>
            <person name="Zhang Y."/>
            <person name="Qu T."/>
            <person name="Ni P."/>
            <person name="Miao G."/>
            <person name="Wang J."/>
            <person name="Wang Q."/>
            <person name="Steinberg C.E."/>
            <person name="Wang H."/>
            <person name="Li N."/>
            <person name="Qian L."/>
            <person name="Zhang G."/>
            <person name="Li Y."/>
            <person name="Yang H."/>
            <person name="Liu X."/>
            <person name="Wang J."/>
            <person name="Yin Y."/>
            <person name="Wang J."/>
        </authorList>
    </citation>
    <scope>NUCLEOTIDE SEQUENCE [LARGE SCALE GENOMIC DNA]</scope>
    <source>
        <strain evidence="1">05x7-T-G4-1.051#20</strain>
    </source>
</reference>
<dbReference type="PANTHER" id="PTHR33480:SF1">
    <property type="entry name" value="TYR RECOMBINASE DOMAIN-CONTAINING PROTEIN"/>
    <property type="match status" value="1"/>
</dbReference>
<gene>
    <name evidence="1" type="ORF">CGI_10006458</name>
</gene>
<dbReference type="PANTHER" id="PTHR33480">
    <property type="entry name" value="SET DOMAIN-CONTAINING PROTEIN-RELATED"/>
    <property type="match status" value="1"/>
</dbReference>
<protein>
    <submittedName>
        <fullName evidence="1">Uncharacterized protein</fullName>
    </submittedName>
</protein>
<accession>K1QBD1</accession>
<dbReference type="HOGENOM" id="CLU_368526_0_0_1"/>
<organism evidence="1">
    <name type="scientific">Magallana gigas</name>
    <name type="common">Pacific oyster</name>
    <name type="synonym">Crassostrea gigas</name>
    <dbReference type="NCBI Taxonomy" id="29159"/>
    <lineage>
        <taxon>Eukaryota</taxon>
        <taxon>Metazoa</taxon>
        <taxon>Spiralia</taxon>
        <taxon>Lophotrochozoa</taxon>
        <taxon>Mollusca</taxon>
        <taxon>Bivalvia</taxon>
        <taxon>Autobranchia</taxon>
        <taxon>Pteriomorphia</taxon>
        <taxon>Ostreida</taxon>
        <taxon>Ostreoidea</taxon>
        <taxon>Ostreidae</taxon>
        <taxon>Magallana</taxon>
    </lineage>
</organism>
<dbReference type="EMBL" id="JH818508">
    <property type="protein sequence ID" value="EKC31258.1"/>
    <property type="molecule type" value="Genomic_DNA"/>
</dbReference>